<evidence type="ECO:0000256" key="3">
    <source>
        <dbReference type="ARBA" id="ARBA00023125"/>
    </source>
</evidence>
<dbReference type="PANTHER" id="PTHR30537:SF5">
    <property type="entry name" value="HTH-TYPE TRANSCRIPTIONAL ACTIVATOR TTDR-RELATED"/>
    <property type="match status" value="1"/>
</dbReference>
<evidence type="ECO:0000256" key="4">
    <source>
        <dbReference type="ARBA" id="ARBA00023163"/>
    </source>
</evidence>
<dbReference type="Gene3D" id="1.10.10.10">
    <property type="entry name" value="Winged helix-like DNA-binding domain superfamily/Winged helix DNA-binding domain"/>
    <property type="match status" value="1"/>
</dbReference>
<dbReference type="PROSITE" id="PS50931">
    <property type="entry name" value="HTH_LYSR"/>
    <property type="match status" value="1"/>
</dbReference>
<keyword evidence="4" id="KW-0804">Transcription</keyword>
<dbReference type="SUPFAM" id="SSF53850">
    <property type="entry name" value="Periplasmic binding protein-like II"/>
    <property type="match status" value="1"/>
</dbReference>
<keyword evidence="2" id="KW-0805">Transcription regulation</keyword>
<dbReference type="SUPFAM" id="SSF46785">
    <property type="entry name" value="Winged helix' DNA-binding domain"/>
    <property type="match status" value="1"/>
</dbReference>
<gene>
    <name evidence="6" type="ORF">QWJ38_03775</name>
</gene>
<evidence type="ECO:0000259" key="5">
    <source>
        <dbReference type="PROSITE" id="PS50931"/>
    </source>
</evidence>
<dbReference type="Proteomes" id="UP001228044">
    <property type="component" value="Unassembled WGS sequence"/>
</dbReference>
<dbReference type="Pfam" id="PF03466">
    <property type="entry name" value="LysR_substrate"/>
    <property type="match status" value="1"/>
</dbReference>
<evidence type="ECO:0000313" key="6">
    <source>
        <dbReference type="EMBL" id="MDN3919395.1"/>
    </source>
</evidence>
<organism evidence="6 7">
    <name type="scientific">Roseateles violae</name>
    <dbReference type="NCBI Taxonomy" id="3058042"/>
    <lineage>
        <taxon>Bacteria</taxon>
        <taxon>Pseudomonadati</taxon>
        <taxon>Pseudomonadota</taxon>
        <taxon>Betaproteobacteria</taxon>
        <taxon>Burkholderiales</taxon>
        <taxon>Sphaerotilaceae</taxon>
        <taxon>Roseateles</taxon>
    </lineage>
</organism>
<comment type="similarity">
    <text evidence="1">Belongs to the LysR transcriptional regulatory family.</text>
</comment>
<keyword evidence="3" id="KW-0238">DNA-binding</keyword>
<accession>A0ABT8DQR1</accession>
<sequence>MNSDPLPEDLRVFSAVVRKASFSGAAEELGVSASYVTKRIRILEETLTTRLFHRTTRRVVVTEEGERVYHWALKILDDVDHLVEEIGITRLAPRGSLRVCSSFGFGRRVVAPALAALVEEHPSLRVRFEVFDRLVDVATEGFDLDVRVGDEIAPHLIAKRLASNHRVLCAAPSYLEKHGVPGTLSDLAAHDCLIIKERDHPFGVWRLRNGKQESTIKVRGPLSSNNGEMVVNWAVKGRGVALRSTWDVGSLIAGGKLVHILPEYSQEANVWAVYPSRLSTSAKVRVCVDYLQSHIGEFLQHAEEWH</sequence>
<evidence type="ECO:0000256" key="2">
    <source>
        <dbReference type="ARBA" id="ARBA00023015"/>
    </source>
</evidence>
<name>A0ABT8DQR1_9BURK</name>
<feature type="domain" description="HTH lysR-type" evidence="5">
    <location>
        <begin position="5"/>
        <end position="62"/>
    </location>
</feature>
<dbReference type="Gene3D" id="3.40.190.290">
    <property type="match status" value="1"/>
</dbReference>
<proteinExistence type="inferred from homology"/>
<dbReference type="PANTHER" id="PTHR30537">
    <property type="entry name" value="HTH-TYPE TRANSCRIPTIONAL REGULATOR"/>
    <property type="match status" value="1"/>
</dbReference>
<dbReference type="InterPro" id="IPR000847">
    <property type="entry name" value="LysR_HTH_N"/>
</dbReference>
<evidence type="ECO:0000313" key="7">
    <source>
        <dbReference type="Proteomes" id="UP001228044"/>
    </source>
</evidence>
<protein>
    <submittedName>
        <fullName evidence="6">LysR substrate-binding domain-containing protein</fullName>
    </submittedName>
</protein>
<dbReference type="InterPro" id="IPR036388">
    <property type="entry name" value="WH-like_DNA-bd_sf"/>
</dbReference>
<evidence type="ECO:0000256" key="1">
    <source>
        <dbReference type="ARBA" id="ARBA00009437"/>
    </source>
</evidence>
<dbReference type="RefSeq" id="WP_290357699.1">
    <property type="nucleotide sequence ID" value="NZ_JAUHHC010000001.1"/>
</dbReference>
<keyword evidence="7" id="KW-1185">Reference proteome</keyword>
<reference evidence="6 7" key="1">
    <citation type="submission" date="2023-06" db="EMBL/GenBank/DDBJ databases">
        <title>Pelomonas sp. PFR6 16S ribosomal RNA gene Genome sequencing and assembly.</title>
        <authorList>
            <person name="Woo H."/>
        </authorList>
    </citation>
    <scope>NUCLEOTIDE SEQUENCE [LARGE SCALE GENOMIC DNA]</scope>
    <source>
        <strain evidence="6 7">PFR6</strain>
    </source>
</reference>
<dbReference type="InterPro" id="IPR036390">
    <property type="entry name" value="WH_DNA-bd_sf"/>
</dbReference>
<dbReference type="Pfam" id="PF00126">
    <property type="entry name" value="HTH_1"/>
    <property type="match status" value="1"/>
</dbReference>
<dbReference type="InterPro" id="IPR058163">
    <property type="entry name" value="LysR-type_TF_proteobact-type"/>
</dbReference>
<dbReference type="CDD" id="cd08479">
    <property type="entry name" value="PBP2_CrgA_like_9"/>
    <property type="match status" value="1"/>
</dbReference>
<dbReference type="InterPro" id="IPR005119">
    <property type="entry name" value="LysR_subst-bd"/>
</dbReference>
<dbReference type="EMBL" id="JAUHHC010000001">
    <property type="protein sequence ID" value="MDN3919395.1"/>
    <property type="molecule type" value="Genomic_DNA"/>
</dbReference>
<comment type="caution">
    <text evidence="6">The sequence shown here is derived from an EMBL/GenBank/DDBJ whole genome shotgun (WGS) entry which is preliminary data.</text>
</comment>